<gene>
    <name evidence="5" type="ORF">Cvel_1240</name>
</gene>
<keyword evidence="3" id="KW-0560">Oxidoreductase</keyword>
<dbReference type="SUPFAM" id="SSF51395">
    <property type="entry name" value="FMN-linked oxidoreductases"/>
    <property type="match status" value="1"/>
</dbReference>
<comment type="similarity">
    <text evidence="2">Belongs to the NADH:flavin oxidoreductase/NADH oxidase family.</text>
</comment>
<comment type="cofactor">
    <cofactor evidence="1">
        <name>FMN</name>
        <dbReference type="ChEBI" id="CHEBI:58210"/>
    </cofactor>
</comment>
<evidence type="ECO:0000256" key="2">
    <source>
        <dbReference type="ARBA" id="ARBA00005979"/>
    </source>
</evidence>
<reference evidence="5" key="1">
    <citation type="submission" date="2014-11" db="EMBL/GenBank/DDBJ databases">
        <authorList>
            <person name="Otto D Thomas"/>
            <person name="Naeem Raeece"/>
        </authorList>
    </citation>
    <scope>NUCLEOTIDE SEQUENCE</scope>
</reference>
<dbReference type="InterPro" id="IPR001155">
    <property type="entry name" value="OxRdtase_FMN_N"/>
</dbReference>
<proteinExistence type="inferred from homology"/>
<organism evidence="5">
    <name type="scientific">Chromera velia CCMP2878</name>
    <dbReference type="NCBI Taxonomy" id="1169474"/>
    <lineage>
        <taxon>Eukaryota</taxon>
        <taxon>Sar</taxon>
        <taxon>Alveolata</taxon>
        <taxon>Colpodellida</taxon>
        <taxon>Chromeraceae</taxon>
        <taxon>Chromera</taxon>
    </lineage>
</organism>
<dbReference type="Pfam" id="PF00724">
    <property type="entry name" value="Oxidored_FMN"/>
    <property type="match status" value="1"/>
</dbReference>
<sequence>MAPLTRSRAGSERIPNDLMAEYYRQRASCGLIISEATTVSQQANGWVDSPGIYTDEMRDGWKKVTEAVHSRGGKIFCQLWHMGRAAHSSFNNRETPVSASSIRMNVELLRRADNKKVAPETPRALSTEEIPHLIETYRRAALRAKEANFDGIEIHSANGYLLDQFLQSKTNHRTDAYGGSLPNRCRLLLEIFDATAAAWGDPGRVGVRLSPNGGINDMGSEDYRETFLYAASQLSPLQPAYLHVMDGLKFGFHELGEAMTLKDFRGVFEGPLMGNCGYEQESAEEMIASGDADLISFGRPLISNPDLVERFEVGAPLNPPADVTVYYALIGEKGYTDFPTLTEEEKGQIKNNAGTTL</sequence>
<evidence type="ECO:0000256" key="3">
    <source>
        <dbReference type="ARBA" id="ARBA00023002"/>
    </source>
</evidence>
<dbReference type="PANTHER" id="PTHR22893:SF91">
    <property type="entry name" value="NADPH DEHYDROGENASE 2-RELATED"/>
    <property type="match status" value="1"/>
</dbReference>
<dbReference type="VEuPathDB" id="CryptoDB:Cvel_1240"/>
<dbReference type="CDD" id="cd02933">
    <property type="entry name" value="OYE_like_FMN"/>
    <property type="match status" value="1"/>
</dbReference>
<evidence type="ECO:0000256" key="1">
    <source>
        <dbReference type="ARBA" id="ARBA00001917"/>
    </source>
</evidence>
<dbReference type="InterPro" id="IPR045247">
    <property type="entry name" value="Oye-like"/>
</dbReference>
<dbReference type="InterPro" id="IPR013785">
    <property type="entry name" value="Aldolase_TIM"/>
</dbReference>
<protein>
    <recommendedName>
        <fullName evidence="4">NADH:flavin oxidoreductase/NADH oxidase N-terminal domain-containing protein</fullName>
    </recommendedName>
</protein>
<dbReference type="FunFam" id="3.20.20.70:FF:000059">
    <property type="entry name" value="N-ethylmaleimide reductase, FMN-linked"/>
    <property type="match status" value="1"/>
</dbReference>
<dbReference type="AlphaFoldDB" id="A0A0G4HPK3"/>
<dbReference type="PhylomeDB" id="A0A0G4HPK3"/>
<dbReference type="GO" id="GO:0016628">
    <property type="term" value="F:oxidoreductase activity, acting on the CH-CH group of donors, NAD or NADP as acceptor"/>
    <property type="evidence" value="ECO:0007669"/>
    <property type="project" value="UniProtKB-ARBA"/>
</dbReference>
<feature type="domain" description="NADH:flavin oxidoreductase/NADH oxidase N-terminal" evidence="4">
    <location>
        <begin position="1"/>
        <end position="318"/>
    </location>
</feature>
<dbReference type="GO" id="GO:0005829">
    <property type="term" value="C:cytosol"/>
    <property type="evidence" value="ECO:0007669"/>
    <property type="project" value="UniProtKB-ARBA"/>
</dbReference>
<dbReference type="Gene3D" id="3.20.20.70">
    <property type="entry name" value="Aldolase class I"/>
    <property type="match status" value="1"/>
</dbReference>
<dbReference type="GO" id="GO:0010181">
    <property type="term" value="F:FMN binding"/>
    <property type="evidence" value="ECO:0007669"/>
    <property type="project" value="InterPro"/>
</dbReference>
<evidence type="ECO:0000313" key="5">
    <source>
        <dbReference type="EMBL" id="CEM46295.1"/>
    </source>
</evidence>
<dbReference type="EMBL" id="CDMZ01003417">
    <property type="protein sequence ID" value="CEM46295.1"/>
    <property type="molecule type" value="Genomic_DNA"/>
</dbReference>
<name>A0A0G4HPK3_9ALVE</name>
<evidence type="ECO:0000259" key="4">
    <source>
        <dbReference type="Pfam" id="PF00724"/>
    </source>
</evidence>
<accession>A0A0G4HPK3</accession>
<dbReference type="PANTHER" id="PTHR22893">
    <property type="entry name" value="NADH OXIDOREDUCTASE-RELATED"/>
    <property type="match status" value="1"/>
</dbReference>